<keyword evidence="4" id="KW-1185">Reference proteome</keyword>
<keyword evidence="1" id="KW-1188">Viral release from host cell</keyword>
<accession>A0A202B5K2</accession>
<dbReference type="NCBIfam" id="TIGR01630">
    <property type="entry name" value="psiM2_ORF9"/>
    <property type="match status" value="1"/>
</dbReference>
<proteinExistence type="predicted"/>
<name>A0A202B5K2_CHRVL</name>
<evidence type="ECO:0000259" key="2">
    <source>
        <dbReference type="Pfam" id="PF17289"/>
    </source>
</evidence>
<organism evidence="3 4">
    <name type="scientific">Chromobacterium violaceum</name>
    <dbReference type="NCBI Taxonomy" id="536"/>
    <lineage>
        <taxon>Bacteria</taxon>
        <taxon>Pseudomonadati</taxon>
        <taxon>Pseudomonadota</taxon>
        <taxon>Betaproteobacteria</taxon>
        <taxon>Neisseriales</taxon>
        <taxon>Chromobacteriaceae</taxon>
        <taxon>Chromobacterium</taxon>
    </lineage>
</organism>
<dbReference type="AlphaFoldDB" id="A0A202B5K2"/>
<sequence length="494" mass="55149">MREFSAKEREAARIAAREDFYFFVRWMFQQRKKFKWRRARQHKVICEALMRVFRGECKRLVINIPPRYSKTEIAVVMFTAWAMGKCPDSEWIHTCYSGKLATKNSAEIREIVRSAAYREIFPDVHLRDDSQAKDDWGTTEGGVFYAVGSGGTITGYGAGKVRDGFGGAIVIDDPHKADEARSDTIRNGVIEWFQNTLESRCNSPETPIILIMQRLHERDLSGWLLEGGNGETWEHVKLKALQEDGTALWPEKHTVERLQIMQRASPYTFAGQYQQEPSPGDGNTFKPDAIPIVDAIPAGVRWVRGWDFAASVPKPGHEPDWTAGGKLGITPDGRFIIGDMVRMQGAPHEVESTLRNTADRDGNSVKISIPQDPGQAGKSQVAAFTRLLAGKPVSSSVESGDKVTRAEPFAAQVNVGNVMMLRAPWNDALIGEMRVFPNGANDDQVDCLSRAFHELFGSNTGLLDYLQQVAREAEAREAAAAAQQQQENPWLKLQ</sequence>
<dbReference type="InterPro" id="IPR006517">
    <property type="entry name" value="Phage_terminase_lsu-like_C"/>
</dbReference>
<evidence type="ECO:0000313" key="3">
    <source>
        <dbReference type="EMBL" id="OVE46699.1"/>
    </source>
</evidence>
<dbReference type="RefSeq" id="WP_087698470.1">
    <property type="nucleotide sequence ID" value="NZ_NHOO01000016.1"/>
</dbReference>
<protein>
    <submittedName>
        <fullName evidence="3">Terminase</fullName>
    </submittedName>
</protein>
<feature type="domain" description="Terminase large subunit gp17-like C-terminal" evidence="2">
    <location>
        <begin position="304"/>
        <end position="454"/>
    </location>
</feature>
<evidence type="ECO:0000313" key="4">
    <source>
        <dbReference type="Proteomes" id="UP000196342"/>
    </source>
</evidence>
<dbReference type="Proteomes" id="UP000196342">
    <property type="component" value="Unassembled WGS sequence"/>
</dbReference>
<evidence type="ECO:0000256" key="1">
    <source>
        <dbReference type="ARBA" id="ARBA00022612"/>
    </source>
</evidence>
<dbReference type="EMBL" id="NHOO01000016">
    <property type="protein sequence ID" value="OVE46699.1"/>
    <property type="molecule type" value="Genomic_DNA"/>
</dbReference>
<reference evidence="3 4" key="1">
    <citation type="submission" date="2017-05" db="EMBL/GenBank/DDBJ databases">
        <title>Chromobacterium violaceum GHPS1 isolated from Hydrocarbon polluted soil in French Guiana display an awesome secondary metabolite arsenal and a battery of drug and heavy-metal-resistance and detoxification of xenobiotics proteins.</title>
        <authorList>
            <person name="Belbahri L."/>
        </authorList>
    </citation>
    <scope>NUCLEOTIDE SEQUENCE [LARGE SCALE GENOMIC DNA]</scope>
    <source>
        <strain evidence="3 4">GHPS1</strain>
    </source>
</reference>
<gene>
    <name evidence="3" type="ORF">CBW21_17535</name>
</gene>
<dbReference type="Pfam" id="PF17289">
    <property type="entry name" value="Terminase_6C"/>
    <property type="match status" value="1"/>
</dbReference>
<dbReference type="InterPro" id="IPR035421">
    <property type="entry name" value="Terminase_6C"/>
</dbReference>
<comment type="caution">
    <text evidence="3">The sequence shown here is derived from an EMBL/GenBank/DDBJ whole genome shotgun (WGS) entry which is preliminary data.</text>
</comment>